<feature type="compositionally biased region" description="Basic residues" evidence="2">
    <location>
        <begin position="1"/>
        <end position="10"/>
    </location>
</feature>
<dbReference type="STRING" id="429701.A0A2G9FZN9"/>
<evidence type="ECO:0000256" key="1">
    <source>
        <dbReference type="ARBA" id="ARBA00010016"/>
    </source>
</evidence>
<proteinExistence type="inferred from homology"/>
<dbReference type="GO" id="GO:0005737">
    <property type="term" value="C:cytoplasm"/>
    <property type="evidence" value="ECO:0007669"/>
    <property type="project" value="TreeGrafter"/>
</dbReference>
<dbReference type="OrthoDB" id="663033at2759"/>
<dbReference type="Pfam" id="PF04484">
    <property type="entry name" value="QWRF"/>
    <property type="match status" value="1"/>
</dbReference>
<dbReference type="Proteomes" id="UP000231279">
    <property type="component" value="Unassembled WGS sequence"/>
</dbReference>
<dbReference type="GO" id="GO:0005880">
    <property type="term" value="C:nuclear microtubule"/>
    <property type="evidence" value="ECO:0007669"/>
    <property type="project" value="TreeGrafter"/>
</dbReference>
<accession>A0A2G9FZN9</accession>
<evidence type="ECO:0000256" key="2">
    <source>
        <dbReference type="SAM" id="MobiDB-lite"/>
    </source>
</evidence>
<evidence type="ECO:0008006" key="5">
    <source>
        <dbReference type="Google" id="ProtNLM"/>
    </source>
</evidence>
<sequence length="277" mass="31288">MENSQHRRRQNAAGRDGDSRPLLRSKSGSASPVTFTSTSESEKPARTSSKKTQKKEEVDNGFVRFLPRSMSKIEVPRRMRSTSTSPSAWALSPGRSAFPCPSPALAALQVPKSPASHRFRVVYNRFLQWRFANARAEASMAAVKKVAQKKVFNGWIRISIIRNIIAEKRILVHKLKHVTKAYQILNSEMRLLNEWSGIEPKNVEAVGRVVRKLSAISLCLPLVQNAEVERTCFLLTELSVMLKQQKQFFQELERSVGVFASLESWNMVNVVLVLKVL</sequence>
<dbReference type="EMBL" id="NKXS01008309">
    <property type="protein sequence ID" value="PIM98543.1"/>
    <property type="molecule type" value="Genomic_DNA"/>
</dbReference>
<organism evidence="3 4">
    <name type="scientific">Handroanthus impetiginosus</name>
    <dbReference type="NCBI Taxonomy" id="429701"/>
    <lineage>
        <taxon>Eukaryota</taxon>
        <taxon>Viridiplantae</taxon>
        <taxon>Streptophyta</taxon>
        <taxon>Embryophyta</taxon>
        <taxon>Tracheophyta</taxon>
        <taxon>Spermatophyta</taxon>
        <taxon>Magnoliopsida</taxon>
        <taxon>eudicotyledons</taxon>
        <taxon>Gunneridae</taxon>
        <taxon>Pentapetalae</taxon>
        <taxon>asterids</taxon>
        <taxon>lamiids</taxon>
        <taxon>Lamiales</taxon>
        <taxon>Bignoniaceae</taxon>
        <taxon>Crescentiina</taxon>
        <taxon>Tabebuia alliance</taxon>
        <taxon>Handroanthus</taxon>
    </lineage>
</organism>
<dbReference type="PANTHER" id="PTHR31807">
    <property type="entry name" value="AUGMIN FAMILY MEMBER"/>
    <property type="match status" value="1"/>
</dbReference>
<dbReference type="AlphaFoldDB" id="A0A2G9FZN9"/>
<evidence type="ECO:0000313" key="4">
    <source>
        <dbReference type="Proteomes" id="UP000231279"/>
    </source>
</evidence>
<feature type="compositionally biased region" description="Polar residues" evidence="2">
    <location>
        <begin position="26"/>
        <end position="39"/>
    </location>
</feature>
<dbReference type="GO" id="GO:0051225">
    <property type="term" value="P:spindle assembly"/>
    <property type="evidence" value="ECO:0007669"/>
    <property type="project" value="TreeGrafter"/>
</dbReference>
<name>A0A2G9FZN9_9LAMI</name>
<dbReference type="InterPro" id="IPR007573">
    <property type="entry name" value="QWRF"/>
</dbReference>
<gene>
    <name evidence="3" type="ORF">CDL12_28975</name>
</gene>
<comment type="similarity">
    <text evidence="1">Belongs to the QWRF family.</text>
</comment>
<comment type="caution">
    <text evidence="3">The sequence shown here is derived from an EMBL/GenBank/DDBJ whole genome shotgun (WGS) entry which is preliminary data.</text>
</comment>
<protein>
    <recommendedName>
        <fullName evidence="5">QWRF motif-containing protein 7</fullName>
    </recommendedName>
</protein>
<dbReference type="PANTHER" id="PTHR31807:SF27">
    <property type="entry name" value="QWRF MOTIF-CONTAINING PROTEIN 7"/>
    <property type="match status" value="1"/>
</dbReference>
<keyword evidence="4" id="KW-1185">Reference proteome</keyword>
<evidence type="ECO:0000313" key="3">
    <source>
        <dbReference type="EMBL" id="PIM98543.1"/>
    </source>
</evidence>
<dbReference type="GO" id="GO:0008017">
    <property type="term" value="F:microtubule binding"/>
    <property type="evidence" value="ECO:0007669"/>
    <property type="project" value="TreeGrafter"/>
</dbReference>
<feature type="region of interest" description="Disordered" evidence="2">
    <location>
        <begin position="1"/>
        <end position="61"/>
    </location>
</feature>
<reference evidence="4" key="1">
    <citation type="journal article" date="2018" name="Gigascience">
        <title>Genome assembly of the Pink Ipe (Handroanthus impetiginosus, Bignoniaceae), a highly valued, ecologically keystone Neotropical timber forest tree.</title>
        <authorList>
            <person name="Silva-Junior O.B."/>
            <person name="Grattapaglia D."/>
            <person name="Novaes E."/>
            <person name="Collevatti R.G."/>
        </authorList>
    </citation>
    <scope>NUCLEOTIDE SEQUENCE [LARGE SCALE GENOMIC DNA]</scope>
    <source>
        <strain evidence="4">cv. UFG-1</strain>
    </source>
</reference>